<feature type="region of interest" description="Disordered" evidence="2">
    <location>
        <begin position="90"/>
        <end position="146"/>
    </location>
</feature>
<dbReference type="EMBL" id="CP036291">
    <property type="protein sequence ID" value="QDU91016.1"/>
    <property type="molecule type" value="Genomic_DNA"/>
</dbReference>
<reference evidence="5 6" key="1">
    <citation type="submission" date="2019-02" db="EMBL/GenBank/DDBJ databases">
        <title>Deep-cultivation of Planctomycetes and their phenomic and genomic characterization uncovers novel biology.</title>
        <authorList>
            <person name="Wiegand S."/>
            <person name="Jogler M."/>
            <person name="Boedeker C."/>
            <person name="Pinto D."/>
            <person name="Vollmers J."/>
            <person name="Rivas-Marin E."/>
            <person name="Kohn T."/>
            <person name="Peeters S.H."/>
            <person name="Heuer A."/>
            <person name="Rast P."/>
            <person name="Oberbeckmann S."/>
            <person name="Bunk B."/>
            <person name="Jeske O."/>
            <person name="Meyerdierks A."/>
            <person name="Storesund J.E."/>
            <person name="Kallscheuer N."/>
            <person name="Luecker S."/>
            <person name="Lage O.M."/>
            <person name="Pohl T."/>
            <person name="Merkel B.J."/>
            <person name="Hornburger P."/>
            <person name="Mueller R.-W."/>
            <person name="Bruemmer F."/>
            <person name="Labrenz M."/>
            <person name="Spormann A.M."/>
            <person name="Op den Camp H."/>
            <person name="Overmann J."/>
            <person name="Amann R."/>
            <person name="Jetten M.S.M."/>
            <person name="Mascher T."/>
            <person name="Medema M.H."/>
            <person name="Devos D.P."/>
            <person name="Kaster A.-K."/>
            <person name="Ovreas L."/>
            <person name="Rohde M."/>
            <person name="Galperin M.Y."/>
            <person name="Jogler C."/>
        </authorList>
    </citation>
    <scope>NUCLEOTIDE SEQUENCE [LARGE SCALE GENOMIC DNA]</scope>
    <source>
        <strain evidence="5 6">Pla175</strain>
    </source>
</reference>
<feature type="compositionally biased region" description="Low complexity" evidence="2">
    <location>
        <begin position="1033"/>
        <end position="1057"/>
    </location>
</feature>
<gene>
    <name evidence="5" type="ORF">Pla175_44320</name>
</gene>
<feature type="region of interest" description="Disordered" evidence="2">
    <location>
        <begin position="1033"/>
        <end position="1058"/>
    </location>
</feature>
<dbReference type="InterPro" id="IPR004846">
    <property type="entry name" value="T2SS/T3SS_dom"/>
</dbReference>
<evidence type="ECO:0000313" key="5">
    <source>
        <dbReference type="EMBL" id="QDU91016.1"/>
    </source>
</evidence>
<proteinExistence type="inferred from homology"/>
<dbReference type="InterPro" id="IPR051808">
    <property type="entry name" value="Type_IV_pilus_biogenesis"/>
</dbReference>
<keyword evidence="3" id="KW-0732">Signal</keyword>
<evidence type="ECO:0000256" key="1">
    <source>
        <dbReference type="RuleBase" id="RU004003"/>
    </source>
</evidence>
<feature type="signal peptide" evidence="3">
    <location>
        <begin position="1"/>
        <end position="24"/>
    </location>
</feature>
<evidence type="ECO:0000313" key="6">
    <source>
        <dbReference type="Proteomes" id="UP000317429"/>
    </source>
</evidence>
<dbReference type="PANTHER" id="PTHR30604:SF1">
    <property type="entry name" value="DNA UTILIZATION PROTEIN HOFQ"/>
    <property type="match status" value="1"/>
</dbReference>
<dbReference type="InterPro" id="IPR004845">
    <property type="entry name" value="T2SS_GspD_CS"/>
</dbReference>
<dbReference type="KEGG" id="pnd:Pla175_44320"/>
<evidence type="ECO:0000259" key="4">
    <source>
        <dbReference type="Pfam" id="PF00263"/>
    </source>
</evidence>
<dbReference type="RefSeq" id="WP_145290641.1">
    <property type="nucleotide sequence ID" value="NZ_CP036291.1"/>
</dbReference>
<dbReference type="PROSITE" id="PS00875">
    <property type="entry name" value="T2SP_D"/>
    <property type="match status" value="1"/>
</dbReference>
<organism evidence="5 6">
    <name type="scientific">Pirellulimonas nuda</name>
    <dbReference type="NCBI Taxonomy" id="2528009"/>
    <lineage>
        <taxon>Bacteria</taxon>
        <taxon>Pseudomonadati</taxon>
        <taxon>Planctomycetota</taxon>
        <taxon>Planctomycetia</taxon>
        <taxon>Pirellulales</taxon>
        <taxon>Lacipirellulaceae</taxon>
        <taxon>Pirellulimonas</taxon>
    </lineage>
</organism>
<dbReference type="OrthoDB" id="254495at2"/>
<feature type="chain" id="PRO_5021990565" evidence="3">
    <location>
        <begin position="25"/>
        <end position="1152"/>
    </location>
</feature>
<protein>
    <submittedName>
        <fullName evidence="5">Outer membrane porin HofQ</fullName>
    </submittedName>
</protein>
<dbReference type="GO" id="GO:0009306">
    <property type="term" value="P:protein secretion"/>
    <property type="evidence" value="ECO:0007669"/>
    <property type="project" value="InterPro"/>
</dbReference>
<sequence precursor="true">MNAIINRKLAVLALALCMTGLPAAAVVGQAGAEKPPSAAEVEQLMLYARKAMEQGDLRQADVLLSRAEQGNVRYPLMHFGDTPAKVRRDLEKQQAASPAPNPFAPAGARPLPPPTPGDARPLTAGVAPSAYPSTATGAGAPDANLPPKQQAAKWLAEARAALQENDIDTAERLTLQATRLNLPDEAFGADELRPSTLAWDVQKARYQQQATGAVATAGGVAAHAPGAAQALYAPGDDPTGNVPASYVGEPRMAQRGEAIPLPLGATAGSNSAAGELLTQGEAALVAGDRTRALELFEQASGRQADLNPADQQRLRDHLSLLGATPQSLGAPEGRDGSMIDAASNQQQVLARQLSTDLGKRMIEARRIREGEPREAMKMLTEMRAEIANAQLAEQLQGQLIRRADAAIEEMDQYLVANRSTIELDERNAAVLADRDRAQTVKVKVQEETAKMVDQFNTLIDERRYEEAEVIARRLYEMSPDEPIAVQVLNQSRFIRRTMINRDQRLARDEGNWEALNAVDRASISNVSDGSEMVYDAERWKDLQKRRGLSDRGGRMSEKELDIQRKLQTPVQLRYDERPLSEVIEALSQMAGINVHLDPMGLQTESVSSDTPVTINLNSEISLKSALDLILEPLHLGYVIKSDVLKITSESKVQGDVYNEVYYVADLVIPIPNFVPNNNFGLQGLLNNAYSSLGYGNGLGAPGAMVLANDRGNKQGGRTPEGTLAQPLSGNGGLGGLGGGGQVPFGAGGVGGGAGGAALADFDSLIDLIISTVASDTWQENGGGVAEIRPFPTNLSLVISQTQAVHEEIADLLEQLRKLQDLQVTIEVRFIRLNDNFFERIGIDFDMNINDRIVGFNDLAPPTNSPYETPAPRLSVGLAAGTDAGDGLPEFTADLDMPFRQGSFDAAIPQIGGPVTGGATFGFAILSDIEAYFLINAAQGDRRTNVLNAPKVTLFNGQQAFVADTSQTPFVISVIPVVGEFAAAQQPVIVVLSEGTLMSIQAVVSDDRRYVRLTVVPFFSEIGDVQEFTFEGSTTTSMSMSTTDDDNNNSNSRDNASNITRTGTTVQLPTFQFISVTTTVSVPDGGTVLLGGIKRLSEGRNEFGVPLLSKIPYIDRLFRNVGIGRETDSLMMMVTPRIIIQEEEEEKLGISTP</sequence>
<dbReference type="PANTHER" id="PTHR30604">
    <property type="entry name" value="PROTEIN TRANSPORT PROTEIN HOFQ"/>
    <property type="match status" value="1"/>
</dbReference>
<evidence type="ECO:0000256" key="3">
    <source>
        <dbReference type="SAM" id="SignalP"/>
    </source>
</evidence>
<comment type="similarity">
    <text evidence="1">Belongs to the bacterial secretin family.</text>
</comment>
<dbReference type="AlphaFoldDB" id="A0A518DHR6"/>
<evidence type="ECO:0000256" key="2">
    <source>
        <dbReference type="SAM" id="MobiDB-lite"/>
    </source>
</evidence>
<name>A0A518DHR6_9BACT</name>
<keyword evidence="6" id="KW-1185">Reference proteome</keyword>
<feature type="domain" description="Type II/III secretion system secretin-like" evidence="4">
    <location>
        <begin position="937"/>
        <end position="1138"/>
    </location>
</feature>
<dbReference type="Pfam" id="PF00263">
    <property type="entry name" value="Secretin"/>
    <property type="match status" value="1"/>
</dbReference>
<dbReference type="Proteomes" id="UP000317429">
    <property type="component" value="Chromosome"/>
</dbReference>
<accession>A0A518DHR6</accession>